<dbReference type="Gene3D" id="3.40.50.150">
    <property type="entry name" value="Vaccinia Virus protein VP39"/>
    <property type="match status" value="1"/>
</dbReference>
<reference evidence="2 3" key="1">
    <citation type="journal article" date="2014" name="Genome Announc.">
        <title>Draft Genome Sequence of Amycolatopsis lurida NRRL 2430, Producer of the Glycopeptide Family Antibiotic Ristocetin.</title>
        <authorList>
            <person name="Kwun M.J."/>
            <person name="Hong H.J."/>
        </authorList>
    </citation>
    <scope>NUCLEOTIDE SEQUENCE [LARGE SCALE GENOMIC DNA]</scope>
    <source>
        <strain evidence="2 3">NRRL 2430</strain>
    </source>
</reference>
<name>A0A2P2FKU3_AMYLU</name>
<dbReference type="PANTHER" id="PTHR43464">
    <property type="entry name" value="METHYLTRANSFERASE"/>
    <property type="match status" value="1"/>
</dbReference>
<keyword evidence="3" id="KW-1185">Reference proteome</keyword>
<sequence>MNGEHVRAVVSRTRRVYDESAATYVRSTGTLDLFPGLDRELDRFLEALPGTAVLDVGCGSGRDAEYLIGRGATVVAVDLSEKLLRYTRCRCAVAGAVLCDLLALPLADGVFDGVWACASVLHLPRETHLRAFSEIHRVLTPGGATAISLKEGDGEGWMRSTRMPSSRWFSLRRPEAVVDELTAAGFVSVRVSPSGRGDWFVVEARRA</sequence>
<dbReference type="CDD" id="cd02440">
    <property type="entry name" value="AdoMet_MTases"/>
    <property type="match status" value="1"/>
</dbReference>
<gene>
    <name evidence="2" type="ORF">BB31_31800</name>
</gene>
<proteinExistence type="predicted"/>
<feature type="domain" description="Methyltransferase type 11" evidence="1">
    <location>
        <begin position="54"/>
        <end position="146"/>
    </location>
</feature>
<dbReference type="Pfam" id="PF08241">
    <property type="entry name" value="Methyltransf_11"/>
    <property type="match status" value="1"/>
</dbReference>
<dbReference type="AlphaFoldDB" id="A0A2P2FKU3"/>
<evidence type="ECO:0000259" key="1">
    <source>
        <dbReference type="Pfam" id="PF08241"/>
    </source>
</evidence>
<comment type="caution">
    <text evidence="2">The sequence shown here is derived from an EMBL/GenBank/DDBJ whole genome shotgun (WGS) entry which is preliminary data.</text>
</comment>
<dbReference type="RefSeq" id="WP_158005410.1">
    <property type="nucleotide sequence ID" value="NZ_JFBM01000034.1"/>
</dbReference>
<dbReference type="EMBL" id="JFBM01000034">
    <property type="protein sequence ID" value="KFU77336.1"/>
    <property type="molecule type" value="Genomic_DNA"/>
</dbReference>
<accession>A0A2P2FKU3</accession>
<dbReference type="GO" id="GO:0008757">
    <property type="term" value="F:S-adenosylmethionine-dependent methyltransferase activity"/>
    <property type="evidence" value="ECO:0007669"/>
    <property type="project" value="InterPro"/>
</dbReference>
<dbReference type="InterPro" id="IPR029063">
    <property type="entry name" value="SAM-dependent_MTases_sf"/>
</dbReference>
<evidence type="ECO:0000313" key="2">
    <source>
        <dbReference type="EMBL" id="KFU77336.1"/>
    </source>
</evidence>
<dbReference type="Proteomes" id="UP000256220">
    <property type="component" value="Unassembled WGS sequence"/>
</dbReference>
<dbReference type="InterPro" id="IPR013216">
    <property type="entry name" value="Methyltransf_11"/>
</dbReference>
<dbReference type="PANTHER" id="PTHR43464:SF94">
    <property type="entry name" value="MALONYL-[ACYL-CARRIER PROTEIN] O-METHYLTRANSFERASE"/>
    <property type="match status" value="1"/>
</dbReference>
<evidence type="ECO:0000313" key="3">
    <source>
        <dbReference type="Proteomes" id="UP000256220"/>
    </source>
</evidence>
<organism evidence="2 3">
    <name type="scientific">Amycolatopsis lurida NRRL 2430</name>
    <dbReference type="NCBI Taxonomy" id="1460371"/>
    <lineage>
        <taxon>Bacteria</taxon>
        <taxon>Bacillati</taxon>
        <taxon>Actinomycetota</taxon>
        <taxon>Actinomycetes</taxon>
        <taxon>Pseudonocardiales</taxon>
        <taxon>Pseudonocardiaceae</taxon>
        <taxon>Amycolatopsis</taxon>
    </lineage>
</organism>
<protein>
    <recommendedName>
        <fullName evidence="1">Methyltransferase type 11 domain-containing protein</fullName>
    </recommendedName>
</protein>
<dbReference type="SUPFAM" id="SSF53335">
    <property type="entry name" value="S-adenosyl-L-methionine-dependent methyltransferases"/>
    <property type="match status" value="1"/>
</dbReference>